<dbReference type="SMART" id="SM00450">
    <property type="entry name" value="RHOD"/>
    <property type="match status" value="2"/>
</dbReference>
<name>A0A7V7RJZ9_9BACI</name>
<evidence type="ECO:0000313" key="5">
    <source>
        <dbReference type="Proteomes" id="UP000441354"/>
    </source>
</evidence>
<dbReference type="GO" id="GO:0004792">
    <property type="term" value="F:thiosulfate-cyanide sulfurtransferase activity"/>
    <property type="evidence" value="ECO:0007669"/>
    <property type="project" value="TreeGrafter"/>
</dbReference>
<reference evidence="4 5" key="1">
    <citation type="journal article" date="2014" name="Arch. Microbiol.">
        <title>Bacillus mesophilum sp. nov., strain IITR-54T, a novel 4-chlorobiphenyl dechlorinating bacterium.</title>
        <authorList>
            <person name="Manickam N."/>
            <person name="Singh N.K."/>
            <person name="Bajaj A."/>
            <person name="Kumar R.M."/>
            <person name="Kaur G."/>
            <person name="Kaur N."/>
            <person name="Bala M."/>
            <person name="Kumar A."/>
            <person name="Mayilraj S."/>
        </authorList>
    </citation>
    <scope>NUCLEOTIDE SEQUENCE [LARGE SCALE GENOMIC DNA]</scope>
    <source>
        <strain evidence="4 5">IITR-54</strain>
    </source>
</reference>
<protein>
    <submittedName>
        <fullName evidence="4">Sulfurtransferase</fullName>
    </submittedName>
</protein>
<proteinExistence type="predicted"/>
<sequence length="300" mass="33238">MENVPLFVTTEWLAGRLNDPNLRLLDATTFLKNPEKDGYYDVWSGNEAYEKGHIPGAVFADLHKELSDPDAKYAFTLPSRERFVKKISELGVGEGTYVVVYDQGAIVNKPEVISSDWASRLAWQLKYEGYYNVAVLDGGFPKWKEEGRPVTTEPGSYPKGDFTGVRKPELFAAKEEVLNAIDDENTVILDSLSQANYNGDVNTYGRPGHIPGSVNVFFGALSDPNTKELYDDEKLRAIFEQTGALDPNKKVITYCGSAIAATWTGLVLNKLGQKNVAVYDGSLTEWAKDPSLPLETNPKE</sequence>
<keyword evidence="1 4" id="KW-0808">Transferase</keyword>
<dbReference type="PANTHER" id="PTHR11364:SF27">
    <property type="entry name" value="SULFURTRANSFERASE"/>
    <property type="match status" value="1"/>
</dbReference>
<organism evidence="4 5">
    <name type="scientific">Bacillus mesophilum</name>
    <dbReference type="NCBI Taxonomy" id="1071718"/>
    <lineage>
        <taxon>Bacteria</taxon>
        <taxon>Bacillati</taxon>
        <taxon>Bacillota</taxon>
        <taxon>Bacilli</taxon>
        <taxon>Bacillales</taxon>
        <taxon>Bacillaceae</taxon>
        <taxon>Bacillus</taxon>
    </lineage>
</organism>
<dbReference type="CDD" id="cd01449">
    <property type="entry name" value="TST_Repeat_2"/>
    <property type="match status" value="1"/>
</dbReference>
<dbReference type="Proteomes" id="UP000441354">
    <property type="component" value="Unassembled WGS sequence"/>
</dbReference>
<evidence type="ECO:0000256" key="1">
    <source>
        <dbReference type="ARBA" id="ARBA00022679"/>
    </source>
</evidence>
<dbReference type="Gene3D" id="3.40.250.10">
    <property type="entry name" value="Rhodanese-like domain"/>
    <property type="match status" value="2"/>
</dbReference>
<dbReference type="EMBL" id="WBOT01000005">
    <property type="protein sequence ID" value="KAB2331327.1"/>
    <property type="molecule type" value="Genomic_DNA"/>
</dbReference>
<dbReference type="SUPFAM" id="SSF52821">
    <property type="entry name" value="Rhodanese/Cell cycle control phosphatase"/>
    <property type="match status" value="2"/>
</dbReference>
<accession>A0A7V7RJZ9</accession>
<dbReference type="PANTHER" id="PTHR11364">
    <property type="entry name" value="THIOSULFATE SULFERTANSFERASE"/>
    <property type="match status" value="1"/>
</dbReference>
<dbReference type="InterPro" id="IPR001763">
    <property type="entry name" value="Rhodanese-like_dom"/>
</dbReference>
<evidence type="ECO:0000259" key="3">
    <source>
        <dbReference type="PROSITE" id="PS50206"/>
    </source>
</evidence>
<dbReference type="AlphaFoldDB" id="A0A7V7RJZ9"/>
<keyword evidence="5" id="KW-1185">Reference proteome</keyword>
<evidence type="ECO:0000256" key="2">
    <source>
        <dbReference type="ARBA" id="ARBA00022737"/>
    </source>
</evidence>
<keyword evidence="2" id="KW-0677">Repeat</keyword>
<evidence type="ECO:0000313" key="4">
    <source>
        <dbReference type="EMBL" id="KAB2331327.1"/>
    </source>
</evidence>
<dbReference type="RefSeq" id="WP_151574988.1">
    <property type="nucleotide sequence ID" value="NZ_WBOT01000005.1"/>
</dbReference>
<comment type="caution">
    <text evidence="4">The sequence shown here is derived from an EMBL/GenBank/DDBJ whole genome shotgun (WGS) entry which is preliminary data.</text>
</comment>
<dbReference type="InterPro" id="IPR036873">
    <property type="entry name" value="Rhodanese-like_dom_sf"/>
</dbReference>
<feature type="domain" description="Rhodanese" evidence="3">
    <location>
        <begin position="38"/>
        <end position="152"/>
    </location>
</feature>
<dbReference type="OrthoDB" id="9770030at2"/>
<dbReference type="PROSITE" id="PS50206">
    <property type="entry name" value="RHODANESE_3"/>
    <property type="match status" value="2"/>
</dbReference>
<feature type="domain" description="Rhodanese" evidence="3">
    <location>
        <begin position="182"/>
        <end position="295"/>
    </location>
</feature>
<dbReference type="InterPro" id="IPR045078">
    <property type="entry name" value="TST/MPST-like"/>
</dbReference>
<dbReference type="CDD" id="cd01448">
    <property type="entry name" value="TST_Repeat_1"/>
    <property type="match status" value="1"/>
</dbReference>
<gene>
    <name evidence="4" type="ORF">F7732_15870</name>
</gene>
<dbReference type="Pfam" id="PF00581">
    <property type="entry name" value="Rhodanese"/>
    <property type="match status" value="2"/>
</dbReference>